<dbReference type="Pfam" id="PF00583">
    <property type="entry name" value="Acetyltransf_1"/>
    <property type="match status" value="1"/>
</dbReference>
<dbReference type="PROSITE" id="PS51186">
    <property type="entry name" value="GNAT"/>
    <property type="match status" value="1"/>
</dbReference>
<evidence type="ECO:0000313" key="3">
    <source>
        <dbReference type="Proteomes" id="UP001056012"/>
    </source>
</evidence>
<feature type="domain" description="N-acetyltransferase" evidence="1">
    <location>
        <begin position="3"/>
        <end position="207"/>
    </location>
</feature>
<dbReference type="AlphaFoldDB" id="A0A9Q8ZB94"/>
<keyword evidence="2" id="KW-0378">Hydrolase</keyword>
<dbReference type="PANTHER" id="PTHR42791:SF14">
    <property type="entry name" value="N-ACETYLTRANSFERASE DOMAIN-CONTAINING PROTEIN"/>
    <property type="match status" value="1"/>
</dbReference>
<dbReference type="InterPro" id="IPR000182">
    <property type="entry name" value="GNAT_dom"/>
</dbReference>
<dbReference type="VEuPathDB" id="FungiDB:yc1106_06309"/>
<keyword evidence="3" id="KW-1185">Reference proteome</keyword>
<gene>
    <name evidence="2" type="ORF">yc1106_06309</name>
</gene>
<dbReference type="SUPFAM" id="SSF55729">
    <property type="entry name" value="Acyl-CoA N-acyltransferases (Nat)"/>
    <property type="match status" value="1"/>
</dbReference>
<organism evidence="2 3">
    <name type="scientific">Curvularia clavata</name>
    <dbReference type="NCBI Taxonomy" id="95742"/>
    <lineage>
        <taxon>Eukaryota</taxon>
        <taxon>Fungi</taxon>
        <taxon>Dikarya</taxon>
        <taxon>Ascomycota</taxon>
        <taxon>Pezizomycotina</taxon>
        <taxon>Dothideomycetes</taxon>
        <taxon>Pleosporomycetidae</taxon>
        <taxon>Pleosporales</taxon>
        <taxon>Pleosporineae</taxon>
        <taxon>Pleosporaceae</taxon>
        <taxon>Curvularia</taxon>
    </lineage>
</organism>
<dbReference type="OrthoDB" id="410198at2759"/>
<dbReference type="Proteomes" id="UP001056012">
    <property type="component" value="Chromosome 4"/>
</dbReference>
<dbReference type="Gene3D" id="3.40.630.30">
    <property type="match status" value="1"/>
</dbReference>
<dbReference type="GO" id="GO:0016747">
    <property type="term" value="F:acyltransferase activity, transferring groups other than amino-acyl groups"/>
    <property type="evidence" value="ECO:0007669"/>
    <property type="project" value="InterPro"/>
</dbReference>
<dbReference type="EMBL" id="CP089277">
    <property type="protein sequence ID" value="USP79035.1"/>
    <property type="molecule type" value="Genomic_DNA"/>
</dbReference>
<dbReference type="InterPro" id="IPR016181">
    <property type="entry name" value="Acyl_CoA_acyltransferase"/>
</dbReference>
<protein>
    <submittedName>
        <fullName evidence="2">Glycoside hydrolase family 92 protein</fullName>
    </submittedName>
</protein>
<dbReference type="GO" id="GO:0016787">
    <property type="term" value="F:hydrolase activity"/>
    <property type="evidence" value="ECO:0007669"/>
    <property type="project" value="UniProtKB-KW"/>
</dbReference>
<dbReference type="CDD" id="cd04301">
    <property type="entry name" value="NAT_SF"/>
    <property type="match status" value="1"/>
</dbReference>
<sequence>MTLTLREVSDEEILRACEIEVLAYKDNALGPIIAPGPFPSDALQQRSQQLAQGRKDDPTVSYLQAYDDAAGKMVAFAKWHIFETSASVAASTRPLVFGPGRNVEACQLFFGGMAERKEAIMGKKPHVYLSLLHTDPEFQGRGAGSLLLDWGKKKADELGLPIYLESSTAGHRLYQKHGFEDVEIFQADFTPYGGPIHDQPLMIRPAAKTQ</sequence>
<proteinExistence type="predicted"/>
<accession>A0A9Q8ZB94</accession>
<reference evidence="2" key="1">
    <citation type="submission" date="2021-12" db="EMBL/GenBank/DDBJ databases">
        <title>Curvularia clavata genome.</title>
        <authorList>
            <person name="Cao Y."/>
        </authorList>
    </citation>
    <scope>NUCLEOTIDE SEQUENCE</scope>
    <source>
        <strain evidence="2">Yc1106</strain>
    </source>
</reference>
<dbReference type="PANTHER" id="PTHR42791">
    <property type="entry name" value="GNAT FAMILY ACETYLTRANSFERASE"/>
    <property type="match status" value="1"/>
</dbReference>
<evidence type="ECO:0000313" key="2">
    <source>
        <dbReference type="EMBL" id="USP79035.1"/>
    </source>
</evidence>
<name>A0A9Q8ZB94_CURCL</name>
<dbReference type="InterPro" id="IPR052523">
    <property type="entry name" value="Trichothecene_AcTrans"/>
</dbReference>
<evidence type="ECO:0000259" key="1">
    <source>
        <dbReference type="PROSITE" id="PS51186"/>
    </source>
</evidence>